<dbReference type="Gene3D" id="3.40.50.2300">
    <property type="match status" value="1"/>
</dbReference>
<gene>
    <name evidence="4" type="ORF">SAMN04488056_10722</name>
</gene>
<evidence type="ECO:0000256" key="1">
    <source>
        <dbReference type="PROSITE-ProRule" id="PRU00169"/>
    </source>
</evidence>
<keyword evidence="1" id="KW-0597">Phosphoprotein</keyword>
<accession>A0A1I5HN23</accession>
<dbReference type="AlphaFoldDB" id="A0A1I5HN23"/>
<sequence length="214" mass="24154">MPTAVQHGSAVIVDGNTFQRKLLRSVLRTSGFIRVAEFDKLEFGLDEAKRTFPNFLFLDYNTASSSELLRGRPDISKTYLGEATYLIFIMENPTRYRVTSAIAHGAHWIISRPFSTNALNARIRAVMNPDHLDTNAPVARSLKDNQAQQAARIANRDLDPVSLTSITSSSRPIQQDDFFENDMFDDYDEIFQRRTASGQSEKEKTKAEADAFLI</sequence>
<proteinExistence type="predicted"/>
<feature type="domain" description="Response regulatory" evidence="3">
    <location>
        <begin position="9"/>
        <end position="127"/>
    </location>
</feature>
<dbReference type="RefSeq" id="WP_090073202.1">
    <property type="nucleotide sequence ID" value="NZ_FOVR01000007.1"/>
</dbReference>
<evidence type="ECO:0000313" key="4">
    <source>
        <dbReference type="EMBL" id="SFO49697.1"/>
    </source>
</evidence>
<dbReference type="GO" id="GO:0000160">
    <property type="term" value="P:phosphorelay signal transduction system"/>
    <property type="evidence" value="ECO:0007669"/>
    <property type="project" value="InterPro"/>
</dbReference>
<reference evidence="4 5" key="1">
    <citation type="submission" date="2016-10" db="EMBL/GenBank/DDBJ databases">
        <authorList>
            <person name="de Groot N.N."/>
        </authorList>
    </citation>
    <scope>NUCLEOTIDE SEQUENCE [LARGE SCALE GENOMIC DNA]</scope>
    <source>
        <strain evidence="4 5">CGMCC 1.9157</strain>
    </source>
</reference>
<organism evidence="4 5">
    <name type="scientific">Cohaesibacter marisflavi</name>
    <dbReference type="NCBI Taxonomy" id="655353"/>
    <lineage>
        <taxon>Bacteria</taxon>
        <taxon>Pseudomonadati</taxon>
        <taxon>Pseudomonadota</taxon>
        <taxon>Alphaproteobacteria</taxon>
        <taxon>Hyphomicrobiales</taxon>
        <taxon>Cohaesibacteraceae</taxon>
    </lineage>
</organism>
<feature type="compositionally biased region" description="Basic and acidic residues" evidence="2">
    <location>
        <begin position="200"/>
        <end position="214"/>
    </location>
</feature>
<dbReference type="EMBL" id="FOVR01000007">
    <property type="protein sequence ID" value="SFO49697.1"/>
    <property type="molecule type" value="Genomic_DNA"/>
</dbReference>
<dbReference type="Proteomes" id="UP000199236">
    <property type="component" value="Unassembled WGS sequence"/>
</dbReference>
<protein>
    <submittedName>
        <fullName evidence="4">Response regulator receiver domain-containing protein</fullName>
    </submittedName>
</protein>
<dbReference type="InterPro" id="IPR001789">
    <property type="entry name" value="Sig_transdc_resp-reg_receiver"/>
</dbReference>
<dbReference type="SUPFAM" id="SSF52172">
    <property type="entry name" value="CheY-like"/>
    <property type="match status" value="1"/>
</dbReference>
<dbReference type="InterPro" id="IPR011006">
    <property type="entry name" value="CheY-like_superfamily"/>
</dbReference>
<evidence type="ECO:0000313" key="5">
    <source>
        <dbReference type="Proteomes" id="UP000199236"/>
    </source>
</evidence>
<dbReference type="PROSITE" id="PS50110">
    <property type="entry name" value="RESPONSE_REGULATORY"/>
    <property type="match status" value="1"/>
</dbReference>
<evidence type="ECO:0000259" key="3">
    <source>
        <dbReference type="PROSITE" id="PS50110"/>
    </source>
</evidence>
<evidence type="ECO:0000256" key="2">
    <source>
        <dbReference type="SAM" id="MobiDB-lite"/>
    </source>
</evidence>
<name>A0A1I5HN23_9HYPH</name>
<feature type="region of interest" description="Disordered" evidence="2">
    <location>
        <begin position="195"/>
        <end position="214"/>
    </location>
</feature>
<dbReference type="STRING" id="655353.SAMN04488056_10722"/>
<keyword evidence="5" id="KW-1185">Reference proteome</keyword>
<feature type="modified residue" description="4-aspartylphosphate" evidence="1">
    <location>
        <position position="59"/>
    </location>
</feature>